<feature type="compositionally biased region" description="Basic residues" evidence="1">
    <location>
        <begin position="372"/>
        <end position="388"/>
    </location>
</feature>
<dbReference type="Proteomes" id="UP000197024">
    <property type="component" value="Chromosome"/>
</dbReference>
<feature type="transmembrane region" description="Helical" evidence="2">
    <location>
        <begin position="128"/>
        <end position="151"/>
    </location>
</feature>
<keyword evidence="2" id="KW-0472">Membrane</keyword>
<organism evidence="3 4">
    <name type="scientific">Brevundimonas diminuta</name>
    <name type="common">Pseudomonas diminuta</name>
    <dbReference type="NCBI Taxonomy" id="293"/>
    <lineage>
        <taxon>Bacteria</taxon>
        <taxon>Pseudomonadati</taxon>
        <taxon>Pseudomonadota</taxon>
        <taxon>Alphaproteobacteria</taxon>
        <taxon>Caulobacterales</taxon>
        <taxon>Caulobacteraceae</taxon>
        <taxon>Brevundimonas</taxon>
    </lineage>
</organism>
<feature type="compositionally biased region" description="Low complexity" evidence="1">
    <location>
        <begin position="351"/>
        <end position="361"/>
    </location>
</feature>
<evidence type="ECO:0000256" key="2">
    <source>
        <dbReference type="SAM" id="Phobius"/>
    </source>
</evidence>
<dbReference type="AlphaFoldDB" id="A0A1Z3M022"/>
<evidence type="ECO:0000313" key="4">
    <source>
        <dbReference type="Proteomes" id="UP000197024"/>
    </source>
</evidence>
<sequence length="388" mass="39985">MTAAEWIVRRICRLLPPRLTDWGEAMAQEAASIERPSAALIFAVGCVAWVIRQALGQALQSALAPSKATSDQPSRSRTTALACAIAATGLGLVYLAVAGAPMRHLTLNATALIAGLILVLPFRRRDPVSPPFIGVISIALGIGLLLTAALGDQASGARRWISLGDVVLQPSLIGLPFLLVAFARTRNILTATGVVLTVVALALQPDAAMVGAAVAALGAAALTRRDRLSLIVLTVASACFIVALARPNAVPAAQFVDGVFRTASAAGGVASLAVWIGALLLLLPSLSGLQRDREAAAAHTAFGATWLAIMAAALFGDYPTPVVAYGGSAIVGYLLSTLALPRESHRPPLQAPGDAGPAPKAKSGRLSDAGYRRRIAGHPARTHTRLSS</sequence>
<feature type="transmembrane region" description="Helical" evidence="2">
    <location>
        <begin position="295"/>
        <end position="316"/>
    </location>
</feature>
<feature type="transmembrane region" description="Helical" evidence="2">
    <location>
        <begin position="322"/>
        <end position="340"/>
    </location>
</feature>
<feature type="transmembrane region" description="Helical" evidence="2">
    <location>
        <begin position="105"/>
        <end position="122"/>
    </location>
</feature>
<accession>A0A1Z3M022</accession>
<gene>
    <name evidence="3" type="ORF">CD943_13220</name>
</gene>
<keyword evidence="2" id="KW-1133">Transmembrane helix</keyword>
<evidence type="ECO:0000313" key="3">
    <source>
        <dbReference type="EMBL" id="ASD27762.1"/>
    </source>
</evidence>
<evidence type="ECO:0008006" key="5">
    <source>
        <dbReference type="Google" id="ProtNLM"/>
    </source>
</evidence>
<feature type="transmembrane region" description="Helical" evidence="2">
    <location>
        <begin position="265"/>
        <end position="283"/>
    </location>
</feature>
<dbReference type="EMBL" id="CP021995">
    <property type="protein sequence ID" value="ASD27762.1"/>
    <property type="molecule type" value="Genomic_DNA"/>
</dbReference>
<feature type="region of interest" description="Disordered" evidence="1">
    <location>
        <begin position="345"/>
        <end position="388"/>
    </location>
</feature>
<reference evidence="3 4" key="1">
    <citation type="submission" date="2017-06" db="EMBL/GenBank/DDBJ databases">
        <title>Biodegradation of gentamicin by bacterial consortia AMQD4 in synthetic medium and raw gentamicin sewage.</title>
        <authorList>
            <person name="Chang H."/>
            <person name="Feng Y."/>
            <person name="Li Z."/>
            <person name="Xue J."/>
            <person name="Cheng D."/>
        </authorList>
    </citation>
    <scope>NUCLEOTIDE SEQUENCE [LARGE SCALE GENOMIC DNA]</scope>
    <source>
        <strain evidence="3 4">BZC3</strain>
    </source>
</reference>
<dbReference type="RefSeq" id="WP_088411330.1">
    <property type="nucleotide sequence ID" value="NZ_CP021995.1"/>
</dbReference>
<name>A0A1Z3M022_BREDI</name>
<reference evidence="3 4" key="2">
    <citation type="submission" date="2017-06" db="EMBL/GenBank/DDBJ databases">
        <authorList>
            <person name="Kim H.J."/>
            <person name="Triplett B.A."/>
        </authorList>
    </citation>
    <scope>NUCLEOTIDE SEQUENCE [LARGE SCALE GENOMIC DNA]</scope>
    <source>
        <strain evidence="3 4">BZC3</strain>
    </source>
</reference>
<feature type="transmembrane region" description="Helical" evidence="2">
    <location>
        <begin position="228"/>
        <end position="245"/>
    </location>
</feature>
<protein>
    <recommendedName>
        <fullName evidence="5">Cell wall polymerase</fullName>
    </recommendedName>
</protein>
<feature type="transmembrane region" description="Helical" evidence="2">
    <location>
        <begin position="79"/>
        <end position="98"/>
    </location>
</feature>
<proteinExistence type="predicted"/>
<feature type="transmembrane region" description="Helical" evidence="2">
    <location>
        <begin position="163"/>
        <end position="182"/>
    </location>
</feature>
<evidence type="ECO:0000256" key="1">
    <source>
        <dbReference type="SAM" id="MobiDB-lite"/>
    </source>
</evidence>
<keyword evidence="2" id="KW-0812">Transmembrane</keyword>